<gene>
    <name evidence="2" type="ORF">GNI_040540</name>
</gene>
<dbReference type="GeneID" id="22911560"/>
<organism evidence="2 3">
    <name type="scientific">Gregarina niphandrodes</name>
    <name type="common">Septate eugregarine</name>
    <dbReference type="NCBI Taxonomy" id="110365"/>
    <lineage>
        <taxon>Eukaryota</taxon>
        <taxon>Sar</taxon>
        <taxon>Alveolata</taxon>
        <taxon>Apicomplexa</taxon>
        <taxon>Conoidasida</taxon>
        <taxon>Gregarinasina</taxon>
        <taxon>Eugregarinorida</taxon>
        <taxon>Gregarinidae</taxon>
        <taxon>Gregarina</taxon>
    </lineage>
</organism>
<keyword evidence="3" id="KW-1185">Reference proteome</keyword>
<name>A0A023BA96_GRENI</name>
<evidence type="ECO:0000256" key="1">
    <source>
        <dbReference type="SAM" id="MobiDB-lite"/>
    </source>
</evidence>
<dbReference type="EMBL" id="AFNH02000310">
    <property type="protein sequence ID" value="EZG78152.1"/>
    <property type="molecule type" value="Genomic_DNA"/>
</dbReference>
<dbReference type="VEuPathDB" id="CryptoDB:GNI_040540"/>
<evidence type="ECO:0000313" key="3">
    <source>
        <dbReference type="Proteomes" id="UP000019763"/>
    </source>
</evidence>
<reference evidence="2" key="1">
    <citation type="submission" date="2013-12" db="EMBL/GenBank/DDBJ databases">
        <authorList>
            <person name="Omoto C.K."/>
            <person name="Sibley D."/>
            <person name="Venepally P."/>
            <person name="Hadjithomas M."/>
            <person name="Karamycheva S."/>
            <person name="Brunk B."/>
            <person name="Roos D."/>
            <person name="Caler E."/>
            <person name="Lorenzi H."/>
        </authorList>
    </citation>
    <scope>NUCLEOTIDE SEQUENCE</scope>
</reference>
<accession>A0A023BA96</accession>
<dbReference type="AlphaFoldDB" id="A0A023BA96"/>
<sequence>MSTTLLVLEAASLRVKEAESLCPQVKRLVAEEVVPQVQFSTPRPTISELSGTQSATVIAPSELPTSLDLGELDLGGLGELGDVALDTRDPPWVATLTEIMSDIDSILSAVGLGGQSDTGQSDTGQNDTGQSTTGTSTENGSRPASTLASRGADVLSRMLVAKEKVETVASVMVLSTKALAGGHTAYRALRRLHTLLGNPFGAYTMRKLQLGTLLQFLIRRQATPDLLRGLALSLETNLSHLPAAVQLVDPSTGSYYHMDV</sequence>
<dbReference type="Proteomes" id="UP000019763">
    <property type="component" value="Unassembled WGS sequence"/>
</dbReference>
<dbReference type="RefSeq" id="XP_011129438.1">
    <property type="nucleotide sequence ID" value="XM_011131136.1"/>
</dbReference>
<protein>
    <submittedName>
        <fullName evidence="2">Uncharacterized protein</fullName>
    </submittedName>
</protein>
<feature type="region of interest" description="Disordered" evidence="1">
    <location>
        <begin position="112"/>
        <end position="149"/>
    </location>
</feature>
<evidence type="ECO:0000313" key="2">
    <source>
        <dbReference type="EMBL" id="EZG78152.1"/>
    </source>
</evidence>
<comment type="caution">
    <text evidence="2">The sequence shown here is derived from an EMBL/GenBank/DDBJ whole genome shotgun (WGS) entry which is preliminary data.</text>
</comment>
<proteinExistence type="predicted"/>
<feature type="compositionally biased region" description="Polar residues" evidence="1">
    <location>
        <begin position="117"/>
        <end position="148"/>
    </location>
</feature>